<evidence type="ECO:0000313" key="4">
    <source>
        <dbReference type="Proteomes" id="UP000254387"/>
    </source>
</evidence>
<reference evidence="3 4" key="1">
    <citation type="submission" date="2018-06" db="EMBL/GenBank/DDBJ databases">
        <authorList>
            <consortium name="Pathogen Informatics"/>
            <person name="Doyle S."/>
        </authorList>
    </citation>
    <scope>NUCLEOTIDE SEQUENCE [LARGE SCALE GENOMIC DNA]</scope>
    <source>
        <strain evidence="1 3">NCTC5051</strain>
        <strain evidence="2 4">NCTC5053</strain>
    </source>
</reference>
<protein>
    <submittedName>
        <fullName evidence="2">Uncharacterized protein</fullName>
    </submittedName>
</protein>
<dbReference type="SUPFAM" id="SSF49899">
    <property type="entry name" value="Concanavalin A-like lectins/glucanases"/>
    <property type="match status" value="1"/>
</dbReference>
<accession>A0A378AZX9</accession>
<gene>
    <name evidence="1" type="ORF">NCTC5051_05304</name>
    <name evidence="2" type="ORF">NCTC5053_03271</name>
</gene>
<dbReference type="EMBL" id="UGLU01000001">
    <property type="protein sequence ID" value="STU54189.1"/>
    <property type="molecule type" value="Genomic_DNA"/>
</dbReference>
<dbReference type="InterPro" id="IPR013320">
    <property type="entry name" value="ConA-like_dom_sf"/>
</dbReference>
<evidence type="ECO:0000313" key="1">
    <source>
        <dbReference type="EMBL" id="STU54189.1"/>
    </source>
</evidence>
<dbReference type="Proteomes" id="UP000254387">
    <property type="component" value="Unassembled WGS sequence"/>
</dbReference>
<dbReference type="EMBL" id="UGMN01000004">
    <property type="protein sequence ID" value="STV26341.1"/>
    <property type="molecule type" value="Genomic_DNA"/>
</dbReference>
<organism evidence="2 4">
    <name type="scientific">Klebsiella pneumoniae</name>
    <dbReference type="NCBI Taxonomy" id="573"/>
    <lineage>
        <taxon>Bacteria</taxon>
        <taxon>Pseudomonadati</taxon>
        <taxon>Pseudomonadota</taxon>
        <taxon>Gammaproteobacteria</taxon>
        <taxon>Enterobacterales</taxon>
        <taxon>Enterobacteriaceae</taxon>
        <taxon>Klebsiella/Raoultella group</taxon>
        <taxon>Klebsiella</taxon>
        <taxon>Klebsiella pneumoniae complex</taxon>
    </lineage>
</organism>
<proteinExistence type="predicted"/>
<dbReference type="AlphaFoldDB" id="A0A378AZX9"/>
<sequence>MINPLGGIMIGGDINNDYLPKSGTVTGMLLYDAGLVNWFQGDARRVTLSDNGDIISFNDLKGTGSKLSRSSETTGATLVNGIFGKHAGARFNASEQDRNLFSGDALDPSQPFSWAGVATLRSLTASCTLLGTFTSSSIRAILNVTTSGGKAGKLAFLYGTSSCIGPLLSLDQPFAFACGFDGVSIFLRINGQTYTAVAAGEPSKSVFSLGALPGGSQFWDGDVADVFLCNVALNTTAGAMLLSKINSFTSKVYGLNL</sequence>
<evidence type="ECO:0000313" key="2">
    <source>
        <dbReference type="EMBL" id="STV26341.1"/>
    </source>
</evidence>
<evidence type="ECO:0000313" key="3">
    <source>
        <dbReference type="Proteomes" id="UP000254141"/>
    </source>
</evidence>
<name>A0A378AZX9_KLEPN</name>
<dbReference type="Proteomes" id="UP000254141">
    <property type="component" value="Unassembled WGS sequence"/>
</dbReference>